<name>A0A1Y2KXE5_9PROT</name>
<sequence>MENLMSENFAQFQDRINYLEATDPVSMALGTLYLEGASILDTQDRQGALHFYDRAEDIFRKHQQGGNSALSGEQPPLHSRHAKSALALCLNNRAALLVDMAQWDAARRAASEAVTLRRDLLNADWSQSKTPVQDPALYKSLRADLVYSLGALARAHAGEGNFPAALATCHDALMLLRPVADDKTDPAFGLLGKMTAFYSQVCALAGQKPDPALLFPLLQGLAAQKRTPE</sequence>
<reference evidence="1 2" key="1">
    <citation type="submission" date="2014-03" db="EMBL/GenBank/DDBJ databases">
        <title>The draft genome sequence of Thalassospira mesophila JCM 18969.</title>
        <authorList>
            <person name="Lai Q."/>
            <person name="Shao Z."/>
        </authorList>
    </citation>
    <scope>NUCLEOTIDE SEQUENCE [LARGE SCALE GENOMIC DNA]</scope>
    <source>
        <strain evidence="1 2">JCM 18969</strain>
    </source>
</reference>
<comment type="caution">
    <text evidence="1">The sequence shown here is derived from an EMBL/GenBank/DDBJ whole genome shotgun (WGS) entry which is preliminary data.</text>
</comment>
<evidence type="ECO:0008006" key="3">
    <source>
        <dbReference type="Google" id="ProtNLM"/>
    </source>
</evidence>
<protein>
    <recommendedName>
        <fullName evidence="3">MalT-like TPR region domain-containing protein</fullName>
    </recommendedName>
</protein>
<dbReference type="InterPro" id="IPR011990">
    <property type="entry name" value="TPR-like_helical_dom_sf"/>
</dbReference>
<dbReference type="SUPFAM" id="SSF48452">
    <property type="entry name" value="TPR-like"/>
    <property type="match status" value="1"/>
</dbReference>
<keyword evidence="2" id="KW-1185">Reference proteome</keyword>
<evidence type="ECO:0000313" key="1">
    <source>
        <dbReference type="EMBL" id="OSQ37009.1"/>
    </source>
</evidence>
<dbReference type="AlphaFoldDB" id="A0A1Y2KXE5"/>
<dbReference type="Gene3D" id="1.25.40.10">
    <property type="entry name" value="Tetratricopeptide repeat domain"/>
    <property type="match status" value="1"/>
</dbReference>
<organism evidence="1 2">
    <name type="scientific">Thalassospira mesophila</name>
    <dbReference type="NCBI Taxonomy" id="1293891"/>
    <lineage>
        <taxon>Bacteria</taxon>
        <taxon>Pseudomonadati</taxon>
        <taxon>Pseudomonadota</taxon>
        <taxon>Alphaproteobacteria</taxon>
        <taxon>Rhodospirillales</taxon>
        <taxon>Thalassospiraceae</taxon>
        <taxon>Thalassospira</taxon>
    </lineage>
</organism>
<proteinExistence type="predicted"/>
<gene>
    <name evidence="1" type="ORF">TMES_16305</name>
</gene>
<evidence type="ECO:0000313" key="2">
    <source>
        <dbReference type="Proteomes" id="UP000193391"/>
    </source>
</evidence>
<dbReference type="EMBL" id="JFKA01000008">
    <property type="protein sequence ID" value="OSQ37009.1"/>
    <property type="molecule type" value="Genomic_DNA"/>
</dbReference>
<accession>A0A1Y2KXE5</accession>
<dbReference type="Proteomes" id="UP000193391">
    <property type="component" value="Unassembled WGS sequence"/>
</dbReference>